<organism evidence="4 5">
    <name type="scientific">Acetitomaculum ruminis DSM 5522</name>
    <dbReference type="NCBI Taxonomy" id="1120918"/>
    <lineage>
        <taxon>Bacteria</taxon>
        <taxon>Bacillati</taxon>
        <taxon>Bacillota</taxon>
        <taxon>Clostridia</taxon>
        <taxon>Lachnospirales</taxon>
        <taxon>Lachnospiraceae</taxon>
        <taxon>Acetitomaculum</taxon>
    </lineage>
</organism>
<evidence type="ECO:0000259" key="3">
    <source>
        <dbReference type="PROSITE" id="PS50977"/>
    </source>
</evidence>
<dbReference type="SUPFAM" id="SSF46689">
    <property type="entry name" value="Homeodomain-like"/>
    <property type="match status" value="1"/>
</dbReference>
<evidence type="ECO:0000256" key="2">
    <source>
        <dbReference type="PROSITE-ProRule" id="PRU00335"/>
    </source>
</evidence>
<reference evidence="4 5" key="1">
    <citation type="submission" date="2016-10" db="EMBL/GenBank/DDBJ databases">
        <authorList>
            <person name="de Groot N.N."/>
        </authorList>
    </citation>
    <scope>NUCLEOTIDE SEQUENCE [LARGE SCALE GENOMIC DNA]</scope>
    <source>
        <strain evidence="4 5">DSM 5522</strain>
    </source>
</reference>
<dbReference type="InterPro" id="IPR009057">
    <property type="entry name" value="Homeodomain-like_sf"/>
</dbReference>
<sequence length="204" mass="23690">MPRDKSENHEKIIEAAFDEFIKYGFEDASMRRIAAASNMSPSGLYKHFPSKEEMFSSLVKPAVDGLMNLYHEIEKEYFDDLFDMGKADISNSKNGVVRTMEYIYDHLQEFELIICKSKGSVYENFKHDIASLEEKVTLQYIEEIKKRGIFVKEFNIKEFHLLVTSYIEALFQTVIHGFSKEEAIHFAKTVSLFYAPAWSAYFGL</sequence>
<dbReference type="EMBL" id="FOJY01000020">
    <property type="protein sequence ID" value="SFB32087.1"/>
    <property type="molecule type" value="Genomic_DNA"/>
</dbReference>
<feature type="DNA-binding region" description="H-T-H motif" evidence="2">
    <location>
        <begin position="29"/>
        <end position="48"/>
    </location>
</feature>
<dbReference type="Proteomes" id="UP000198838">
    <property type="component" value="Unassembled WGS sequence"/>
</dbReference>
<dbReference type="OrthoDB" id="494991at2"/>
<dbReference type="PANTHER" id="PTHR43479:SF11">
    <property type="entry name" value="ACREF_ENVCD OPERON REPRESSOR-RELATED"/>
    <property type="match status" value="1"/>
</dbReference>
<evidence type="ECO:0000256" key="1">
    <source>
        <dbReference type="ARBA" id="ARBA00023125"/>
    </source>
</evidence>
<keyword evidence="5" id="KW-1185">Reference proteome</keyword>
<dbReference type="Pfam" id="PF00440">
    <property type="entry name" value="TetR_N"/>
    <property type="match status" value="1"/>
</dbReference>
<keyword evidence="1 2" id="KW-0238">DNA-binding</keyword>
<dbReference type="PROSITE" id="PS50977">
    <property type="entry name" value="HTH_TETR_2"/>
    <property type="match status" value="1"/>
</dbReference>
<accession>A0A1I1A2J5</accession>
<dbReference type="PRINTS" id="PR00455">
    <property type="entry name" value="HTHTETR"/>
</dbReference>
<gene>
    <name evidence="4" type="ORF">SAMN05216249_12028</name>
</gene>
<name>A0A1I1A2J5_9FIRM</name>
<dbReference type="InterPro" id="IPR001647">
    <property type="entry name" value="HTH_TetR"/>
</dbReference>
<dbReference type="Gene3D" id="1.10.357.10">
    <property type="entry name" value="Tetracycline Repressor, domain 2"/>
    <property type="match status" value="1"/>
</dbReference>
<dbReference type="PANTHER" id="PTHR43479">
    <property type="entry name" value="ACREF/ENVCD OPERON REPRESSOR-RELATED"/>
    <property type="match status" value="1"/>
</dbReference>
<proteinExistence type="predicted"/>
<evidence type="ECO:0000313" key="5">
    <source>
        <dbReference type="Proteomes" id="UP000198838"/>
    </source>
</evidence>
<dbReference type="RefSeq" id="WP_092874081.1">
    <property type="nucleotide sequence ID" value="NZ_FOJY01000020.1"/>
</dbReference>
<dbReference type="GO" id="GO:0003677">
    <property type="term" value="F:DNA binding"/>
    <property type="evidence" value="ECO:0007669"/>
    <property type="project" value="UniProtKB-UniRule"/>
</dbReference>
<protein>
    <submittedName>
        <fullName evidence="4">DNA-binding transcriptional regulator, AcrR family</fullName>
    </submittedName>
</protein>
<dbReference type="STRING" id="1120918.SAMN05216249_12028"/>
<dbReference type="AlphaFoldDB" id="A0A1I1A2J5"/>
<dbReference type="InterPro" id="IPR050624">
    <property type="entry name" value="HTH-type_Tx_Regulator"/>
</dbReference>
<feature type="domain" description="HTH tetR-type" evidence="3">
    <location>
        <begin position="6"/>
        <end position="66"/>
    </location>
</feature>
<evidence type="ECO:0000313" key="4">
    <source>
        <dbReference type="EMBL" id="SFB32087.1"/>
    </source>
</evidence>